<dbReference type="OrthoDB" id="5301473at2759"/>
<gene>
    <name evidence="3" type="ORF">G7Z17_g5417</name>
</gene>
<dbReference type="EMBL" id="JAANBB010000089">
    <property type="protein sequence ID" value="KAF7550886.1"/>
    <property type="molecule type" value="Genomic_DNA"/>
</dbReference>
<evidence type="ECO:0000256" key="1">
    <source>
        <dbReference type="SAM" id="MobiDB-lite"/>
    </source>
</evidence>
<evidence type="ECO:0000313" key="4">
    <source>
        <dbReference type="Proteomes" id="UP000722485"/>
    </source>
</evidence>
<reference evidence="3" key="1">
    <citation type="submission" date="2020-03" db="EMBL/GenBank/DDBJ databases">
        <title>Draft Genome Sequence of Cylindrodendrum hubeiense.</title>
        <authorList>
            <person name="Buettner E."/>
            <person name="Kellner H."/>
        </authorList>
    </citation>
    <scope>NUCLEOTIDE SEQUENCE</scope>
    <source>
        <strain evidence="3">IHI 201604</strain>
    </source>
</reference>
<dbReference type="InterPro" id="IPR024983">
    <property type="entry name" value="CHAT_dom"/>
</dbReference>
<evidence type="ECO:0000259" key="2">
    <source>
        <dbReference type="Pfam" id="PF12770"/>
    </source>
</evidence>
<proteinExistence type="predicted"/>
<evidence type="ECO:0000313" key="3">
    <source>
        <dbReference type="EMBL" id="KAF7550886.1"/>
    </source>
</evidence>
<dbReference type="Pfam" id="PF12770">
    <property type="entry name" value="CHAT"/>
    <property type="match status" value="1"/>
</dbReference>
<feature type="domain" description="CHAT" evidence="2">
    <location>
        <begin position="268"/>
        <end position="428"/>
    </location>
</feature>
<feature type="region of interest" description="Disordered" evidence="1">
    <location>
        <begin position="458"/>
        <end position="487"/>
    </location>
</feature>
<keyword evidence="4" id="KW-1185">Reference proteome</keyword>
<organism evidence="3 4">
    <name type="scientific">Cylindrodendrum hubeiense</name>
    <dbReference type="NCBI Taxonomy" id="595255"/>
    <lineage>
        <taxon>Eukaryota</taxon>
        <taxon>Fungi</taxon>
        <taxon>Dikarya</taxon>
        <taxon>Ascomycota</taxon>
        <taxon>Pezizomycotina</taxon>
        <taxon>Sordariomycetes</taxon>
        <taxon>Hypocreomycetidae</taxon>
        <taxon>Hypocreales</taxon>
        <taxon>Nectriaceae</taxon>
        <taxon>Cylindrodendrum</taxon>
    </lineage>
</organism>
<comment type="caution">
    <text evidence="3">The sequence shown here is derived from an EMBL/GenBank/DDBJ whole genome shotgun (WGS) entry which is preliminary data.</text>
</comment>
<feature type="compositionally biased region" description="Polar residues" evidence="1">
    <location>
        <begin position="48"/>
        <end position="57"/>
    </location>
</feature>
<feature type="region of interest" description="Disordered" evidence="1">
    <location>
        <begin position="25"/>
        <end position="57"/>
    </location>
</feature>
<dbReference type="Proteomes" id="UP000722485">
    <property type="component" value="Unassembled WGS sequence"/>
</dbReference>
<protein>
    <recommendedName>
        <fullName evidence="2">CHAT domain-containing protein</fullName>
    </recommendedName>
</protein>
<accession>A0A9P5HAX9</accession>
<sequence length="717" mass="81350">MDVVYVHSIPARRQGLASASLPAGHHVAPAHRDHDELQSAGEDDTPQHNHTTQLPQRHRQWSVTIAVNDNAAVPATITDPFFEAEYKEVFEHYLRDSDRPRWSAESMSMTLQERGGDGVSHLEDLIRKYGEELWSQLEQNLNFSPDATECQIYIVESAPAPGDNANGTSPGSGPGIHCLAWELLEAVHVTRMSKLRVTRISDVPLPQRPYHRPLPTLAAVQANPALNFHVLLVVARDFSRHGAERDPEPDLAQWPLMNARRKVHSRLLLEVVRPGSQEELAEHLEIRASQGVHFHLVHFDLHGRIKQDELGNEVPWLLFAKQNHVPRTHGYQVPQTHLAKAADIAAVLARYEIESVVLNACLSAYNRSGSATSLAHIFLQHGVCNVSAMWFFVHWQTVATYLDTFYDELLYHCKPFHIAAHQGREAIRQKPTSRTGREYQDFFLCVNYSRKIPTAHAIDPVTREPSPAPSARSAGSTTSNASGKSFMSGVWKQTTPRLADSFILGGEPVMRMQLHLLELEYKLMTFRVVYASDLRRPGSKLSSTIDQMAHMWLNTNLVDEVLYYKAKDFARSTLSRMFPGGVKHRDRRTRATNGGYLQLLFPRPVRALRQTLHVVTDVDGVVAPGYLADAGRNAQLELRRSMAQAGLRRFAERLHEDGHSYLLFLGSEDAQWWRTYLQHLQGEWWMHLPWSYTVHSRYIRDVRLPTEERKPKLGIQG</sequence>
<name>A0A9P5HAX9_9HYPO</name>
<dbReference type="AlphaFoldDB" id="A0A9P5HAX9"/>
<feature type="compositionally biased region" description="Low complexity" evidence="1">
    <location>
        <begin position="463"/>
        <end position="479"/>
    </location>
</feature>